<organism evidence="2 3">
    <name type="scientific">Hymenobacter rubripertinctus</name>
    <dbReference type="NCBI Taxonomy" id="2029981"/>
    <lineage>
        <taxon>Bacteria</taxon>
        <taxon>Pseudomonadati</taxon>
        <taxon>Bacteroidota</taxon>
        <taxon>Cytophagia</taxon>
        <taxon>Cytophagales</taxon>
        <taxon>Hymenobacteraceae</taxon>
        <taxon>Hymenobacter</taxon>
    </lineage>
</organism>
<dbReference type="Pfam" id="PF00578">
    <property type="entry name" value="AhpC-TSA"/>
    <property type="match status" value="1"/>
</dbReference>
<reference evidence="2 3" key="2">
    <citation type="submission" date="2019-01" db="EMBL/GenBank/DDBJ databases">
        <title>Hymenobacter humicola sp. nov., isolated from soils in Antarctica.</title>
        <authorList>
            <person name="Sedlacek I."/>
            <person name="Holochova P."/>
            <person name="Kralova S."/>
            <person name="Pantucek R."/>
            <person name="Stankova E."/>
            <person name="Vrbovska V."/>
            <person name="Kristofova L."/>
            <person name="Svec P."/>
            <person name="Busse H.-J."/>
        </authorList>
    </citation>
    <scope>NUCLEOTIDE SEQUENCE [LARGE SCALE GENOMIC DNA]</scope>
    <source>
        <strain evidence="2 3">CCM 8852</strain>
    </source>
</reference>
<dbReference type="RefSeq" id="WP_119655497.1">
    <property type="nucleotide sequence ID" value="NZ_JBHUOI010000025.1"/>
</dbReference>
<feature type="domain" description="Thioredoxin" evidence="1">
    <location>
        <begin position="2"/>
        <end position="160"/>
    </location>
</feature>
<sequence>MIKPRTQVPPLDVRLVGGGRFHLAGAAPDYMTMLVFYRGHHCPICKKNLKQLQTQLAAFQALGIQVVAISTNSQQLADKTRQDWGLDDVTLGYGLTIEKAREWGLFISEGISDSEPAEFSEPGLFLVLPDGMLYAASIQTMPFTRPDFEELLGGLTFVKNKNYPARGEA</sequence>
<dbReference type="PROSITE" id="PS51352">
    <property type="entry name" value="THIOREDOXIN_2"/>
    <property type="match status" value="1"/>
</dbReference>
<dbReference type="SUPFAM" id="SSF52833">
    <property type="entry name" value="Thioredoxin-like"/>
    <property type="match status" value="1"/>
</dbReference>
<dbReference type="Proteomes" id="UP000284250">
    <property type="component" value="Unassembled WGS sequence"/>
</dbReference>
<evidence type="ECO:0000259" key="1">
    <source>
        <dbReference type="PROSITE" id="PS51352"/>
    </source>
</evidence>
<dbReference type="InterPro" id="IPR000866">
    <property type="entry name" value="AhpC/TSA"/>
</dbReference>
<evidence type="ECO:0000313" key="2">
    <source>
        <dbReference type="EMBL" id="RIY10830.1"/>
    </source>
</evidence>
<name>A0A418R052_9BACT</name>
<dbReference type="OrthoDB" id="9809746at2"/>
<dbReference type="GO" id="GO:0016491">
    <property type="term" value="F:oxidoreductase activity"/>
    <property type="evidence" value="ECO:0007669"/>
    <property type="project" value="InterPro"/>
</dbReference>
<keyword evidence="3" id="KW-1185">Reference proteome</keyword>
<dbReference type="CDD" id="cd02970">
    <property type="entry name" value="PRX_like2"/>
    <property type="match status" value="1"/>
</dbReference>
<dbReference type="AlphaFoldDB" id="A0A418R052"/>
<dbReference type="Gene3D" id="3.40.30.10">
    <property type="entry name" value="Glutaredoxin"/>
    <property type="match status" value="1"/>
</dbReference>
<accession>A0A418R052</accession>
<gene>
    <name evidence="2" type="ORF">D0T11_09215</name>
</gene>
<dbReference type="EMBL" id="QYCN01000011">
    <property type="protein sequence ID" value="RIY10830.1"/>
    <property type="molecule type" value="Genomic_DNA"/>
</dbReference>
<protein>
    <submittedName>
        <fullName evidence="2">AhpC/TSA family protein</fullName>
    </submittedName>
</protein>
<dbReference type="InterPro" id="IPR013766">
    <property type="entry name" value="Thioredoxin_domain"/>
</dbReference>
<comment type="caution">
    <text evidence="2">The sequence shown here is derived from an EMBL/GenBank/DDBJ whole genome shotgun (WGS) entry which is preliminary data.</text>
</comment>
<dbReference type="InterPro" id="IPR036249">
    <property type="entry name" value="Thioredoxin-like_sf"/>
</dbReference>
<dbReference type="GO" id="GO:0016209">
    <property type="term" value="F:antioxidant activity"/>
    <property type="evidence" value="ECO:0007669"/>
    <property type="project" value="InterPro"/>
</dbReference>
<proteinExistence type="predicted"/>
<evidence type="ECO:0000313" key="3">
    <source>
        <dbReference type="Proteomes" id="UP000284250"/>
    </source>
</evidence>
<reference evidence="2 3" key="1">
    <citation type="submission" date="2018-09" db="EMBL/GenBank/DDBJ databases">
        <authorList>
            <person name="Zeman M."/>
            <person name="Pardy F."/>
        </authorList>
    </citation>
    <scope>NUCLEOTIDE SEQUENCE [LARGE SCALE GENOMIC DNA]</scope>
    <source>
        <strain evidence="2 3">CCM 8852</strain>
    </source>
</reference>